<organism evidence="4 5">
    <name type="scientific">Mesorhabditis spiculigera</name>
    <dbReference type="NCBI Taxonomy" id="96644"/>
    <lineage>
        <taxon>Eukaryota</taxon>
        <taxon>Metazoa</taxon>
        <taxon>Ecdysozoa</taxon>
        <taxon>Nematoda</taxon>
        <taxon>Chromadorea</taxon>
        <taxon>Rhabditida</taxon>
        <taxon>Rhabditina</taxon>
        <taxon>Rhabditomorpha</taxon>
        <taxon>Rhabditoidea</taxon>
        <taxon>Rhabditidae</taxon>
        <taxon>Mesorhabditinae</taxon>
        <taxon>Mesorhabditis</taxon>
    </lineage>
</organism>
<dbReference type="AlphaFoldDB" id="A0AA36G2Q3"/>
<dbReference type="InterPro" id="IPR027417">
    <property type="entry name" value="P-loop_NTPase"/>
</dbReference>
<dbReference type="InterPro" id="IPR050304">
    <property type="entry name" value="MT-severing_AAA_ATPase"/>
</dbReference>
<dbReference type="GO" id="GO:0015630">
    <property type="term" value="C:microtubule cytoskeleton"/>
    <property type="evidence" value="ECO:0007669"/>
    <property type="project" value="TreeGrafter"/>
</dbReference>
<dbReference type="InterPro" id="IPR003959">
    <property type="entry name" value="ATPase_AAA_core"/>
</dbReference>
<dbReference type="Gene3D" id="3.40.50.300">
    <property type="entry name" value="P-loop containing nucleotide triphosphate hydrolases"/>
    <property type="match status" value="1"/>
</dbReference>
<accession>A0AA36G2Q3</accession>
<feature type="non-terminal residue" evidence="4">
    <location>
        <position position="163"/>
    </location>
</feature>
<evidence type="ECO:0000256" key="1">
    <source>
        <dbReference type="ARBA" id="ARBA00022741"/>
    </source>
</evidence>
<keyword evidence="1" id="KW-0547">Nucleotide-binding</keyword>
<dbReference type="PANTHER" id="PTHR23074">
    <property type="entry name" value="AAA DOMAIN-CONTAINING"/>
    <property type="match status" value="1"/>
</dbReference>
<dbReference type="Pfam" id="PF00004">
    <property type="entry name" value="AAA"/>
    <property type="match status" value="1"/>
</dbReference>
<proteinExistence type="predicted"/>
<protein>
    <recommendedName>
        <fullName evidence="3">ATPase AAA-type core domain-containing protein</fullName>
    </recommendedName>
</protein>
<evidence type="ECO:0000313" key="4">
    <source>
        <dbReference type="EMBL" id="CAJ0570988.1"/>
    </source>
</evidence>
<keyword evidence="5" id="KW-1185">Reference proteome</keyword>
<dbReference type="PANTHER" id="PTHR23074:SF86">
    <property type="entry name" value="SPASTIN"/>
    <property type="match status" value="1"/>
</dbReference>
<dbReference type="GO" id="GO:0000226">
    <property type="term" value="P:microtubule cytoskeleton organization"/>
    <property type="evidence" value="ECO:0007669"/>
    <property type="project" value="UniProtKB-ARBA"/>
</dbReference>
<dbReference type="SUPFAM" id="SSF52540">
    <property type="entry name" value="P-loop containing nucleoside triphosphate hydrolases"/>
    <property type="match status" value="1"/>
</dbReference>
<evidence type="ECO:0000256" key="2">
    <source>
        <dbReference type="ARBA" id="ARBA00022840"/>
    </source>
</evidence>
<dbReference type="EMBL" id="CATQJA010002521">
    <property type="protein sequence ID" value="CAJ0570988.1"/>
    <property type="molecule type" value="Genomic_DNA"/>
</dbReference>
<name>A0AA36G2Q3_9BILA</name>
<evidence type="ECO:0000313" key="5">
    <source>
        <dbReference type="Proteomes" id="UP001177023"/>
    </source>
</evidence>
<feature type="domain" description="ATPase AAA-type core" evidence="3">
    <location>
        <begin position="64"/>
        <end position="135"/>
    </location>
</feature>
<dbReference type="GO" id="GO:0005524">
    <property type="term" value="F:ATP binding"/>
    <property type="evidence" value="ECO:0007669"/>
    <property type="project" value="UniProtKB-KW"/>
</dbReference>
<dbReference type="GO" id="GO:0016887">
    <property type="term" value="F:ATP hydrolysis activity"/>
    <property type="evidence" value="ECO:0007669"/>
    <property type="project" value="InterPro"/>
</dbReference>
<evidence type="ECO:0000259" key="3">
    <source>
        <dbReference type="Pfam" id="PF00004"/>
    </source>
</evidence>
<dbReference type="Proteomes" id="UP001177023">
    <property type="component" value="Unassembled WGS sequence"/>
</dbReference>
<comment type="caution">
    <text evidence="4">The sequence shown here is derived from an EMBL/GenBank/DDBJ whole genome shotgun (WGS) entry which is preliminary data.</text>
</comment>
<gene>
    <name evidence="4" type="ORF">MSPICULIGERA_LOCUS9416</name>
</gene>
<keyword evidence="2" id="KW-0067">ATP-binding</keyword>
<sequence>MSAFAGPPAPKTKSVLLDGIERSLSEGRKCVLRGVELDEQFPVERKDQKIAACEWYKKGIDHFRVGDAEKTVKALFQIARNAQPSIVFVDEIDSVLCERNEKESDGSRRLKTEFLIQFDGASTSDDDRLQVSDFEEALQVIKPSTNPHQLELMKTFAARCGQA</sequence>
<reference evidence="4" key="1">
    <citation type="submission" date="2023-06" db="EMBL/GenBank/DDBJ databases">
        <authorList>
            <person name="Delattre M."/>
        </authorList>
    </citation>
    <scope>NUCLEOTIDE SEQUENCE</scope>
    <source>
        <strain evidence="4">AF72</strain>
    </source>
</reference>